<evidence type="ECO:0000313" key="3">
    <source>
        <dbReference type="EMBL" id="JAS99778.1"/>
    </source>
</evidence>
<dbReference type="InterPro" id="IPR000477">
    <property type="entry name" value="RT_dom"/>
</dbReference>
<protein>
    <recommendedName>
        <fullName evidence="2">Reverse transcriptase domain-containing protein</fullName>
    </recommendedName>
</protein>
<organism evidence="3">
    <name type="scientific">Homalodisca liturata</name>
    <dbReference type="NCBI Taxonomy" id="320908"/>
    <lineage>
        <taxon>Eukaryota</taxon>
        <taxon>Metazoa</taxon>
        <taxon>Ecdysozoa</taxon>
        <taxon>Arthropoda</taxon>
        <taxon>Hexapoda</taxon>
        <taxon>Insecta</taxon>
        <taxon>Pterygota</taxon>
        <taxon>Neoptera</taxon>
        <taxon>Paraneoptera</taxon>
        <taxon>Hemiptera</taxon>
        <taxon>Auchenorrhyncha</taxon>
        <taxon>Membracoidea</taxon>
        <taxon>Cicadellidae</taxon>
        <taxon>Cicadellinae</taxon>
        <taxon>Proconiini</taxon>
        <taxon>Homalodisca</taxon>
    </lineage>
</organism>
<gene>
    <name evidence="3" type="ORF">g.5300</name>
</gene>
<proteinExistence type="predicted"/>
<dbReference type="PANTHER" id="PTHR33332">
    <property type="entry name" value="REVERSE TRANSCRIPTASE DOMAIN-CONTAINING PROTEIN"/>
    <property type="match status" value="1"/>
</dbReference>
<accession>A0A1B6JKN6</accession>
<dbReference type="EMBL" id="GECU01007928">
    <property type="protein sequence ID" value="JAS99778.1"/>
    <property type="molecule type" value="Transcribed_RNA"/>
</dbReference>
<feature type="transmembrane region" description="Helical" evidence="1">
    <location>
        <begin position="139"/>
        <end position="156"/>
    </location>
</feature>
<keyword evidence="1" id="KW-0812">Transmembrane</keyword>
<reference evidence="3" key="1">
    <citation type="submission" date="2015-11" db="EMBL/GenBank/DDBJ databases">
        <title>De novo transcriptome assembly of four potential Pierce s Disease insect vectors from Arizona vineyards.</title>
        <authorList>
            <person name="Tassone E.E."/>
        </authorList>
    </citation>
    <scope>NUCLEOTIDE SEQUENCE</scope>
</reference>
<feature type="domain" description="Reverse transcriptase" evidence="2">
    <location>
        <begin position="1"/>
        <end position="112"/>
    </location>
</feature>
<feature type="transmembrane region" description="Helical" evidence="1">
    <location>
        <begin position="199"/>
        <end position="220"/>
    </location>
</feature>
<dbReference type="AlphaFoldDB" id="A0A1B6JKN6"/>
<evidence type="ECO:0000256" key="1">
    <source>
        <dbReference type="SAM" id="Phobius"/>
    </source>
</evidence>
<sequence>MSVREANSKPLQVCHSVPQGSVIGPILFLILINDISLLGDLVLFLDDTTILSGGDTPESAALQAANIFARAEDWFSENRLKLNANKTQEMMCTFSRTTGWGTNTTKLLGFNLDLKLSWNAHIETVCTKLARVTFLLRKLALLLAVEHLVTIYHGLFHSHLSYGLLMWGHASGCSQVLRLQKRAVRIISLSRYLDHCKPIFARLGILTVYSQYILNSLLYVKSNEHSLPTRANIHLRSLRGGDTISLPNCRLGKKRNSFPVLAMKMFNVLPLQVRHLRLEVFKFRVKTWLLRRAFYSLEEFFSSEFDTILPP</sequence>
<keyword evidence="1" id="KW-1133">Transmembrane helix</keyword>
<keyword evidence="1" id="KW-0472">Membrane</keyword>
<dbReference type="PROSITE" id="PS50878">
    <property type="entry name" value="RT_POL"/>
    <property type="match status" value="1"/>
</dbReference>
<name>A0A1B6JKN6_9HEMI</name>
<evidence type="ECO:0000259" key="2">
    <source>
        <dbReference type="PROSITE" id="PS50878"/>
    </source>
</evidence>
<dbReference type="Pfam" id="PF00078">
    <property type="entry name" value="RVT_1"/>
    <property type="match status" value="1"/>
</dbReference>